<keyword evidence="3" id="KW-1185">Reference proteome</keyword>
<feature type="region of interest" description="Disordered" evidence="1">
    <location>
        <begin position="179"/>
        <end position="310"/>
    </location>
</feature>
<evidence type="ECO:0000313" key="3">
    <source>
        <dbReference type="Proteomes" id="UP000235388"/>
    </source>
</evidence>
<feature type="compositionally biased region" description="Low complexity" evidence="1">
    <location>
        <begin position="341"/>
        <end position="354"/>
    </location>
</feature>
<dbReference type="EMBL" id="PGCJ01000760">
    <property type="protein sequence ID" value="PLW22438.1"/>
    <property type="molecule type" value="Genomic_DNA"/>
</dbReference>
<feature type="compositionally biased region" description="Basic residues" evidence="1">
    <location>
        <begin position="329"/>
        <end position="340"/>
    </location>
</feature>
<feature type="region of interest" description="Disordered" evidence="1">
    <location>
        <begin position="33"/>
        <end position="68"/>
    </location>
</feature>
<reference evidence="2 3" key="1">
    <citation type="submission" date="2017-11" db="EMBL/GenBank/DDBJ databases">
        <title>De novo assembly and phasing of dikaryotic genomes from two isolates of Puccinia coronata f. sp. avenae, the causal agent of oat crown rust.</title>
        <authorList>
            <person name="Miller M.E."/>
            <person name="Zhang Y."/>
            <person name="Omidvar V."/>
            <person name="Sperschneider J."/>
            <person name="Schwessinger B."/>
            <person name="Raley C."/>
            <person name="Palmer J.M."/>
            <person name="Garnica D."/>
            <person name="Upadhyaya N."/>
            <person name="Rathjen J."/>
            <person name="Taylor J.M."/>
            <person name="Park R.F."/>
            <person name="Dodds P.N."/>
            <person name="Hirsch C.D."/>
            <person name="Kianian S.F."/>
            <person name="Figueroa M."/>
        </authorList>
    </citation>
    <scope>NUCLEOTIDE SEQUENCE [LARGE SCALE GENOMIC DNA]</scope>
    <source>
        <strain evidence="2">12NC29</strain>
    </source>
</reference>
<organism evidence="2 3">
    <name type="scientific">Puccinia coronata f. sp. avenae</name>
    <dbReference type="NCBI Taxonomy" id="200324"/>
    <lineage>
        <taxon>Eukaryota</taxon>
        <taxon>Fungi</taxon>
        <taxon>Dikarya</taxon>
        <taxon>Basidiomycota</taxon>
        <taxon>Pucciniomycotina</taxon>
        <taxon>Pucciniomycetes</taxon>
        <taxon>Pucciniales</taxon>
        <taxon>Pucciniaceae</taxon>
        <taxon>Puccinia</taxon>
    </lineage>
</organism>
<feature type="compositionally biased region" description="Polar residues" evidence="1">
    <location>
        <begin position="187"/>
        <end position="211"/>
    </location>
</feature>
<evidence type="ECO:0000313" key="2">
    <source>
        <dbReference type="EMBL" id="PLW22438.1"/>
    </source>
</evidence>
<protein>
    <submittedName>
        <fullName evidence="2">Uncharacterized protein</fullName>
    </submittedName>
</protein>
<dbReference type="AlphaFoldDB" id="A0A2N5TAI1"/>
<evidence type="ECO:0000256" key="1">
    <source>
        <dbReference type="SAM" id="MobiDB-lite"/>
    </source>
</evidence>
<feature type="region of interest" description="Disordered" evidence="1">
    <location>
        <begin position="327"/>
        <end position="354"/>
    </location>
</feature>
<dbReference type="Proteomes" id="UP000235388">
    <property type="component" value="Unassembled WGS sequence"/>
</dbReference>
<name>A0A2N5TAI1_9BASI</name>
<sequence length="354" mass="39883">MNVPSTDPTLDFLEEQFPPSQSMLEIEDLFKVNPTVPPDQSLAPSLVESRENSRPLESNHSTPVPVPIEREIQPNSSSLLPRDPANLPRVNIPRADVNSEEVKAAVGILDSQWNLFLKARSANNVQLMRAALMQAYHNQLVLLQLVGNKETMRLSHNWNAKDELDKLEARMLSPLQNSHMAIDNDPVNPNQSNELHQSSPHPTTTHQQANLPPSALGTDNHYPPAFQRENSHYIPPHHLGYPYNPYHTNPQQVGYQGQTEYSPPAGYQPPIENASQQQSRQPNSHTRQGNNQNRGRGRNRQQNRDSTSNMMEIGNFFVRAERALNAIQRRGRGRRPRRQGRGNNQAPANNAAPQ</sequence>
<gene>
    <name evidence="2" type="ORF">PCANC_25684</name>
</gene>
<feature type="compositionally biased region" description="Polar residues" evidence="1">
    <location>
        <begin position="246"/>
        <end position="261"/>
    </location>
</feature>
<proteinExistence type="predicted"/>
<comment type="caution">
    <text evidence="2">The sequence shown here is derived from an EMBL/GenBank/DDBJ whole genome shotgun (WGS) entry which is preliminary data.</text>
</comment>
<accession>A0A2N5TAI1</accession>
<feature type="compositionally biased region" description="Polar residues" evidence="1">
    <location>
        <begin position="273"/>
        <end position="286"/>
    </location>
</feature>